<evidence type="ECO:0000313" key="2">
    <source>
        <dbReference type="EMBL" id="EHJ62164.1"/>
    </source>
</evidence>
<evidence type="ECO:0000313" key="3">
    <source>
        <dbReference type="Proteomes" id="UP000004030"/>
    </source>
</evidence>
<name>G6E8U0_9SPHN</name>
<evidence type="ECO:0000256" key="1">
    <source>
        <dbReference type="SAM" id="MobiDB-lite"/>
    </source>
</evidence>
<organism evidence="2 3">
    <name type="scientific">Novosphingobium pentaromativorans US6-1</name>
    <dbReference type="NCBI Taxonomy" id="1088721"/>
    <lineage>
        <taxon>Bacteria</taxon>
        <taxon>Pseudomonadati</taxon>
        <taxon>Pseudomonadota</taxon>
        <taxon>Alphaproteobacteria</taxon>
        <taxon>Sphingomonadales</taxon>
        <taxon>Sphingomonadaceae</taxon>
        <taxon>Novosphingobium</taxon>
    </lineage>
</organism>
<dbReference type="AlphaFoldDB" id="G6E8U0"/>
<dbReference type="PATRIC" id="fig|1088721.3.peg.752"/>
<dbReference type="Proteomes" id="UP000004030">
    <property type="component" value="Unassembled WGS sequence"/>
</dbReference>
<dbReference type="EMBL" id="AGFM01000009">
    <property type="protein sequence ID" value="EHJ62164.1"/>
    <property type="molecule type" value="Genomic_DNA"/>
</dbReference>
<keyword evidence="3" id="KW-1185">Reference proteome</keyword>
<feature type="region of interest" description="Disordered" evidence="1">
    <location>
        <begin position="29"/>
        <end position="56"/>
    </location>
</feature>
<reference evidence="2 3" key="1">
    <citation type="journal article" date="2012" name="J. Bacteriol.">
        <title>Genome sequence of benzo(a)pyrene-degrading bacterium Novosphingobium pentaromativorans US6-1.</title>
        <authorList>
            <person name="Luo Y.R."/>
            <person name="Kang S.G."/>
            <person name="Kim S.J."/>
            <person name="Kim M.R."/>
            <person name="Li N."/>
            <person name="Lee J.H."/>
            <person name="Kwon K.K."/>
        </authorList>
    </citation>
    <scope>NUCLEOTIDE SEQUENCE [LARGE SCALE GENOMIC DNA]</scope>
    <source>
        <strain evidence="2 3">US6-1</strain>
    </source>
</reference>
<sequence length="56" mass="5507">MCTANPMGMLTSKAGRAAALGGIAGTMIAGGAKNKQPRGPQRFGDGTVDPKTGAMS</sequence>
<accession>G6E8U0</accession>
<proteinExistence type="predicted"/>
<gene>
    <name evidence="2" type="ORF">NSU_0761</name>
</gene>
<comment type="caution">
    <text evidence="2">The sequence shown here is derived from an EMBL/GenBank/DDBJ whole genome shotgun (WGS) entry which is preliminary data.</text>
</comment>
<protein>
    <submittedName>
        <fullName evidence="2">Uncharacterized protein</fullName>
    </submittedName>
</protein>
<dbReference type="RefSeq" id="WP_007011677.1">
    <property type="nucleotide sequence ID" value="NZ_AGFM01000009.1"/>
</dbReference>